<protein>
    <submittedName>
        <fullName evidence="3">Histidine kinase</fullName>
    </submittedName>
</protein>
<proteinExistence type="predicted"/>
<dbReference type="PANTHER" id="PTHR34220:SF7">
    <property type="entry name" value="SENSOR HISTIDINE KINASE YPDA"/>
    <property type="match status" value="1"/>
</dbReference>
<evidence type="ECO:0000259" key="2">
    <source>
        <dbReference type="Pfam" id="PF06580"/>
    </source>
</evidence>
<reference evidence="3 4" key="1">
    <citation type="submission" date="2017-05" db="EMBL/GenBank/DDBJ databases">
        <authorList>
            <person name="Varghese N."/>
            <person name="Submissions S."/>
        </authorList>
    </citation>
    <scope>NUCLEOTIDE SEQUENCE [LARGE SCALE GENOMIC DNA]</scope>
    <source>
        <strain evidence="3 4">DSM 19036</strain>
    </source>
</reference>
<keyword evidence="4" id="KW-1185">Reference proteome</keyword>
<keyword evidence="3" id="KW-0808">Transferase</keyword>
<name>A0A521AJT0_9SPHI</name>
<dbReference type="Pfam" id="PF06580">
    <property type="entry name" value="His_kinase"/>
    <property type="match status" value="1"/>
</dbReference>
<dbReference type="Gene3D" id="3.30.565.10">
    <property type="entry name" value="Histidine kinase-like ATPase, C-terminal domain"/>
    <property type="match status" value="1"/>
</dbReference>
<dbReference type="OrthoDB" id="9792992at2"/>
<accession>A0A521AJT0</accession>
<organism evidence="3 4">
    <name type="scientific">Pedobacter westerhofensis</name>
    <dbReference type="NCBI Taxonomy" id="425512"/>
    <lineage>
        <taxon>Bacteria</taxon>
        <taxon>Pseudomonadati</taxon>
        <taxon>Bacteroidota</taxon>
        <taxon>Sphingobacteriia</taxon>
        <taxon>Sphingobacteriales</taxon>
        <taxon>Sphingobacteriaceae</taxon>
        <taxon>Pedobacter</taxon>
    </lineage>
</organism>
<sequence>MRESESVSVTGKHLIFWLLYISYIIVTEGWTESDNWTFRIAPQAIVNLLTGIILVYVNLNLLMPAFYTRGRYLSYAASLFTLLLAGGLFIRFISYSLFIPMEHSRNPLSWQPTNFWITARIFKDVLEVIPVVTITMVLKLMRDSHQREIRLRATENEKYNAEINMLKGQMNPHFFFNTLNSLYSLSLNASPDSPKMIMNLSNLMRYILYEAANDKVPLIKDLNHISNYLEIENMRFGDRLELSAQSSGDIGGQWIAPLLLLPFIENAFKHGIEDGSGWITIDVKVAGKRLYLRVENSFPQILHTKQSGIGLKNVRRRLDLLYPLRHTLLVSQQKDSYKVDLKIDL</sequence>
<evidence type="ECO:0000256" key="1">
    <source>
        <dbReference type="SAM" id="Phobius"/>
    </source>
</evidence>
<evidence type="ECO:0000313" key="4">
    <source>
        <dbReference type="Proteomes" id="UP000320300"/>
    </source>
</evidence>
<feature type="transmembrane region" description="Helical" evidence="1">
    <location>
        <begin position="45"/>
        <end position="67"/>
    </location>
</feature>
<evidence type="ECO:0000313" key="3">
    <source>
        <dbReference type="EMBL" id="SMO35066.1"/>
    </source>
</evidence>
<keyword evidence="1" id="KW-0812">Transmembrane</keyword>
<keyword evidence="1" id="KW-0472">Membrane</keyword>
<dbReference type="SUPFAM" id="SSF55874">
    <property type="entry name" value="ATPase domain of HSP90 chaperone/DNA topoisomerase II/histidine kinase"/>
    <property type="match status" value="1"/>
</dbReference>
<dbReference type="GO" id="GO:0000155">
    <property type="term" value="F:phosphorelay sensor kinase activity"/>
    <property type="evidence" value="ECO:0007669"/>
    <property type="project" value="InterPro"/>
</dbReference>
<dbReference type="EMBL" id="FXTN01000001">
    <property type="protein sequence ID" value="SMO35066.1"/>
    <property type="molecule type" value="Genomic_DNA"/>
</dbReference>
<dbReference type="Proteomes" id="UP000320300">
    <property type="component" value="Unassembled WGS sequence"/>
</dbReference>
<dbReference type="PANTHER" id="PTHR34220">
    <property type="entry name" value="SENSOR HISTIDINE KINASE YPDA"/>
    <property type="match status" value="1"/>
</dbReference>
<feature type="transmembrane region" description="Helical" evidence="1">
    <location>
        <begin position="7"/>
        <end position="25"/>
    </location>
</feature>
<dbReference type="InterPro" id="IPR036890">
    <property type="entry name" value="HATPase_C_sf"/>
</dbReference>
<dbReference type="RefSeq" id="WP_142526372.1">
    <property type="nucleotide sequence ID" value="NZ_CBCSJO010000002.1"/>
</dbReference>
<feature type="transmembrane region" description="Helical" evidence="1">
    <location>
        <begin position="79"/>
        <end position="101"/>
    </location>
</feature>
<dbReference type="InterPro" id="IPR050640">
    <property type="entry name" value="Bact_2-comp_sensor_kinase"/>
</dbReference>
<dbReference type="GO" id="GO:0016020">
    <property type="term" value="C:membrane"/>
    <property type="evidence" value="ECO:0007669"/>
    <property type="project" value="InterPro"/>
</dbReference>
<dbReference type="AlphaFoldDB" id="A0A521AJT0"/>
<keyword evidence="1" id="KW-1133">Transmembrane helix</keyword>
<keyword evidence="3" id="KW-0418">Kinase</keyword>
<dbReference type="InterPro" id="IPR010559">
    <property type="entry name" value="Sig_transdc_His_kin_internal"/>
</dbReference>
<feature type="domain" description="Signal transduction histidine kinase internal region" evidence="2">
    <location>
        <begin position="161"/>
        <end position="240"/>
    </location>
</feature>
<gene>
    <name evidence="3" type="ORF">SAMN06265348_101259</name>
</gene>